<protein>
    <recommendedName>
        <fullName evidence="1">phosphatidylinositol-3,4,5-trisphosphate 3-phosphatase</fullName>
        <ecNumber evidence="1">3.1.3.67</ecNumber>
    </recommendedName>
</protein>
<dbReference type="eggNOG" id="KOG2283">
    <property type="taxonomic scope" value="Eukaryota"/>
</dbReference>
<feature type="compositionally biased region" description="Low complexity" evidence="3">
    <location>
        <begin position="592"/>
        <end position="604"/>
    </location>
</feature>
<evidence type="ECO:0000259" key="5">
    <source>
        <dbReference type="PROSITE" id="PS51181"/>
    </source>
</evidence>
<dbReference type="GO" id="GO:0004725">
    <property type="term" value="F:protein tyrosine phosphatase activity"/>
    <property type="evidence" value="ECO:0007669"/>
    <property type="project" value="TreeGrafter"/>
</dbReference>
<feature type="compositionally biased region" description="Low complexity" evidence="3">
    <location>
        <begin position="369"/>
        <end position="381"/>
    </location>
</feature>
<feature type="domain" description="Tyrosine specific protein phosphatases" evidence="4">
    <location>
        <begin position="183"/>
        <end position="220"/>
    </location>
</feature>
<dbReference type="AlphaFoldDB" id="C9S723"/>
<evidence type="ECO:0000256" key="2">
    <source>
        <dbReference type="ARBA" id="ARBA00022801"/>
    </source>
</evidence>
<feature type="region of interest" description="Disordered" evidence="3">
    <location>
        <begin position="538"/>
        <end position="636"/>
    </location>
</feature>
<dbReference type="Gene3D" id="3.90.190.10">
    <property type="entry name" value="Protein tyrosine phosphatase superfamily"/>
    <property type="match status" value="1"/>
</dbReference>
<dbReference type="PANTHER" id="PTHR12305:SF81">
    <property type="entry name" value="PHOSPHATIDYLINOSITOL 3,4,5-TRISPHOSPHATE 3-PHOSPHATASE AND DUAL-SPECIFICITY PROTEIN PHOSPHATASE PTEN"/>
    <property type="match status" value="1"/>
</dbReference>
<sequence>MASILRQIVAGPRSQHPEAGIDLCYVTSDIIATPSDELPVDLSRRSGPSSTWPQKAYRNPVDKLVEFLDDRHDKEWAIWEFRAEGTGYPDEEVYGRVRHYPWPDHHPPPFRLVPMIMASMRNWLHGGDLHDGNPAPLTVDATTAAEPPAEPPAKQPASDATQTNTTQPDGPVTDEDKKKRVAVVHCKAGKGRSGTISCSYLIAECGWRPEEALTRFTERRMRPKFGAGVSIPSQLRTVSYVDRWARHGKKYVDCPIEIVEIHVWGLRSGVKVDIEGFADAGRRIQIFHTFSKKERIIIDGNAPEADGGGVAHMMYDLAGVPAARTVEGAPEEAEYAESTNLEDPNGGKARKSRAVDGGGGGGGVGGGAAVASPSDEAPSRSSSKKRLGGRTKTLLHNAKTKTKTGLGHHGTTDSAASSNSHLSGYSEDASAETEPGGMAVILKPTEPVQIPNSDVNISVERRSRSSSSLGLTMVTAVAHVWFNAFFEGNGPEQDGKPDTSGVFSIDWEAMDGIKGSSRKGSRALDRIAVVWRLAGTNDAPGRDKTDNIPGEIVVEPPEGSAVPQMEPADWKGNNHEDPEQERHLGLRAENPASADVSKASSVKSQEIRDGQAATGDEANPLAGVRVSGPAGEEELNGVKGAPAAEVSLPFRLVEMSSGRSSTRRKAFVVLRQRA</sequence>
<dbReference type="GO" id="GO:0005886">
    <property type="term" value="C:plasma membrane"/>
    <property type="evidence" value="ECO:0007669"/>
    <property type="project" value="TreeGrafter"/>
</dbReference>
<feature type="domain" description="Phosphatase tensin-type" evidence="5">
    <location>
        <begin position="12"/>
        <end position="248"/>
    </location>
</feature>
<dbReference type="GO" id="GO:0043491">
    <property type="term" value="P:phosphatidylinositol 3-kinase/protein kinase B signal transduction"/>
    <property type="evidence" value="ECO:0007669"/>
    <property type="project" value="TreeGrafter"/>
</dbReference>
<gene>
    <name evidence="6" type="ORF">VDBG_01309</name>
</gene>
<dbReference type="GO" id="GO:0005829">
    <property type="term" value="C:cytosol"/>
    <property type="evidence" value="ECO:0007669"/>
    <property type="project" value="TreeGrafter"/>
</dbReference>
<dbReference type="RefSeq" id="XP_003009626.1">
    <property type="nucleotide sequence ID" value="XM_003009580.1"/>
</dbReference>
<evidence type="ECO:0000313" key="7">
    <source>
        <dbReference type="Proteomes" id="UP000008698"/>
    </source>
</evidence>
<dbReference type="PROSITE" id="PS50056">
    <property type="entry name" value="TYR_PHOSPHATASE_2"/>
    <property type="match status" value="1"/>
</dbReference>
<name>C9S723_VERA1</name>
<dbReference type="GeneID" id="9536238"/>
<dbReference type="InterPro" id="IPR000387">
    <property type="entry name" value="Tyr_Pase_dom"/>
</dbReference>
<dbReference type="EC" id="3.1.3.67" evidence="1"/>
<dbReference type="InterPro" id="IPR051281">
    <property type="entry name" value="Dual-spec_lipid-protein_phosph"/>
</dbReference>
<dbReference type="CDD" id="cd14497">
    <property type="entry name" value="PTP_PTEN-like"/>
    <property type="match status" value="1"/>
</dbReference>
<accession>C9S723</accession>
<dbReference type="GO" id="GO:0042995">
    <property type="term" value="C:cell projection"/>
    <property type="evidence" value="ECO:0007669"/>
    <property type="project" value="TreeGrafter"/>
</dbReference>
<reference evidence="7" key="1">
    <citation type="journal article" date="2011" name="PLoS Pathog.">
        <title>Comparative genomics yields insights into niche adaptation of plant vascular wilt pathogens.</title>
        <authorList>
            <person name="Klosterman S.J."/>
            <person name="Subbarao K.V."/>
            <person name="Kang S."/>
            <person name="Veronese P."/>
            <person name="Gold S.E."/>
            <person name="Thomma B.P.H.J."/>
            <person name="Chen Z."/>
            <person name="Henrissat B."/>
            <person name="Lee Y.-H."/>
            <person name="Park J."/>
            <person name="Garcia-Pedrajas M.D."/>
            <person name="Barbara D.J."/>
            <person name="Anchieta A."/>
            <person name="de Jonge R."/>
            <person name="Santhanam P."/>
            <person name="Maruthachalam K."/>
            <person name="Atallah Z."/>
            <person name="Amyotte S.G."/>
            <person name="Paz Z."/>
            <person name="Inderbitzin P."/>
            <person name="Hayes R.J."/>
            <person name="Heiman D.I."/>
            <person name="Young S."/>
            <person name="Zeng Q."/>
            <person name="Engels R."/>
            <person name="Galagan J."/>
            <person name="Cuomo C.A."/>
            <person name="Dobinson K.F."/>
            <person name="Ma L.-J."/>
        </authorList>
    </citation>
    <scope>NUCLEOTIDE SEQUENCE [LARGE SCALE GENOMIC DNA]</scope>
    <source>
        <strain evidence="7">VaMs.102 / ATCC MYA-4576 / FGSC 10136</strain>
    </source>
</reference>
<dbReference type="OMA" id="YPKRAYR"/>
<dbReference type="InterPro" id="IPR029021">
    <property type="entry name" value="Prot-tyrosine_phosphatase-like"/>
</dbReference>
<proteinExistence type="predicted"/>
<feature type="compositionally biased region" description="Polar residues" evidence="3">
    <location>
        <begin position="413"/>
        <end position="423"/>
    </location>
</feature>
<dbReference type="HOGENOM" id="CLU_020105_4_2_1"/>
<dbReference type="STRING" id="526221.C9S723"/>
<evidence type="ECO:0000259" key="4">
    <source>
        <dbReference type="PROSITE" id="PS50056"/>
    </source>
</evidence>
<dbReference type="SUPFAM" id="SSF52799">
    <property type="entry name" value="(Phosphotyrosine protein) phosphatases II"/>
    <property type="match status" value="1"/>
</dbReference>
<dbReference type="EMBL" id="DS985214">
    <property type="protein sequence ID" value="EEY15200.1"/>
    <property type="molecule type" value="Genomic_DNA"/>
</dbReference>
<feature type="compositionally biased region" description="Polar residues" evidence="3">
    <location>
        <begin position="158"/>
        <end position="168"/>
    </location>
</feature>
<keyword evidence="7" id="KW-1185">Reference proteome</keyword>
<dbReference type="Proteomes" id="UP000008698">
    <property type="component" value="Unassembled WGS sequence"/>
</dbReference>
<evidence type="ECO:0000313" key="6">
    <source>
        <dbReference type="EMBL" id="EEY15200.1"/>
    </source>
</evidence>
<feature type="compositionally biased region" description="Basic and acidic residues" evidence="3">
    <location>
        <begin position="568"/>
        <end position="586"/>
    </location>
</feature>
<dbReference type="InterPro" id="IPR057023">
    <property type="entry name" value="PTP-SAK"/>
</dbReference>
<feature type="region of interest" description="Disordered" evidence="3">
    <location>
        <begin position="129"/>
        <end position="177"/>
    </location>
</feature>
<feature type="compositionally biased region" description="Gly residues" evidence="3">
    <location>
        <begin position="356"/>
        <end position="368"/>
    </location>
</feature>
<dbReference type="PROSITE" id="PS51181">
    <property type="entry name" value="PPASE_TENSIN"/>
    <property type="match status" value="1"/>
</dbReference>
<feature type="region of interest" description="Disordered" evidence="3">
    <location>
        <begin position="328"/>
        <end position="434"/>
    </location>
</feature>
<evidence type="ECO:0000256" key="1">
    <source>
        <dbReference type="ARBA" id="ARBA00013015"/>
    </source>
</evidence>
<dbReference type="InterPro" id="IPR029023">
    <property type="entry name" value="Tensin_phosphatase"/>
</dbReference>
<keyword evidence="2" id="KW-0378">Hydrolase</keyword>
<dbReference type="GO" id="GO:0046856">
    <property type="term" value="P:phosphatidylinositol dephosphorylation"/>
    <property type="evidence" value="ECO:0007669"/>
    <property type="project" value="TreeGrafter"/>
</dbReference>
<dbReference type="InterPro" id="IPR016130">
    <property type="entry name" value="Tyr_Pase_AS"/>
</dbReference>
<dbReference type="GO" id="GO:0005634">
    <property type="term" value="C:nucleus"/>
    <property type="evidence" value="ECO:0007669"/>
    <property type="project" value="TreeGrafter"/>
</dbReference>
<dbReference type="OrthoDB" id="16692at2759"/>
<evidence type="ECO:0000256" key="3">
    <source>
        <dbReference type="SAM" id="MobiDB-lite"/>
    </source>
</evidence>
<dbReference type="PROSITE" id="PS00383">
    <property type="entry name" value="TYR_PHOSPHATASE_1"/>
    <property type="match status" value="1"/>
</dbReference>
<dbReference type="PANTHER" id="PTHR12305">
    <property type="entry name" value="PHOSPHATASE WITH HOMOLOGY TO TENSIN"/>
    <property type="match status" value="1"/>
</dbReference>
<dbReference type="GO" id="GO:0016314">
    <property type="term" value="F:phosphatidylinositol-3,4,5-trisphosphate 3-phosphatase activity"/>
    <property type="evidence" value="ECO:0007669"/>
    <property type="project" value="UniProtKB-EC"/>
</dbReference>
<organism evidence="7">
    <name type="scientific">Verticillium alfalfae (strain VaMs.102 / ATCC MYA-4576 / FGSC 10136)</name>
    <name type="common">Verticillium wilt of alfalfa</name>
    <name type="synonym">Verticillium albo-atrum</name>
    <dbReference type="NCBI Taxonomy" id="526221"/>
    <lineage>
        <taxon>Eukaryota</taxon>
        <taxon>Fungi</taxon>
        <taxon>Dikarya</taxon>
        <taxon>Ascomycota</taxon>
        <taxon>Pezizomycotina</taxon>
        <taxon>Sordariomycetes</taxon>
        <taxon>Hypocreomycetidae</taxon>
        <taxon>Glomerellales</taxon>
        <taxon>Plectosphaerellaceae</taxon>
        <taxon>Verticillium</taxon>
    </lineage>
</organism>
<dbReference type="GO" id="GO:0051896">
    <property type="term" value="P:regulation of phosphatidylinositol 3-kinase/protein kinase B signal transduction"/>
    <property type="evidence" value="ECO:0007669"/>
    <property type="project" value="TreeGrafter"/>
</dbReference>
<dbReference type="Pfam" id="PF22784">
    <property type="entry name" value="PTP-SAK"/>
    <property type="match status" value="1"/>
</dbReference>
<dbReference type="KEGG" id="val:VDBG_01309"/>